<feature type="compositionally biased region" description="Basic and acidic residues" evidence="1">
    <location>
        <begin position="26"/>
        <end position="38"/>
    </location>
</feature>
<protein>
    <submittedName>
        <fullName evidence="2">Uncharacterized protein</fullName>
    </submittedName>
</protein>
<evidence type="ECO:0000313" key="3">
    <source>
        <dbReference type="Proteomes" id="UP000558488"/>
    </source>
</evidence>
<dbReference type="AlphaFoldDB" id="A0A7J8A8M4"/>
<name>A0A7J8A8M4_PIPKU</name>
<dbReference type="Proteomes" id="UP000558488">
    <property type="component" value="Unassembled WGS sequence"/>
</dbReference>
<gene>
    <name evidence="2" type="ORF">mPipKuh1_009041</name>
</gene>
<reference evidence="2 3" key="1">
    <citation type="journal article" date="2020" name="Nature">
        <title>Six reference-quality genomes reveal evolution of bat adaptations.</title>
        <authorList>
            <person name="Jebb D."/>
            <person name="Huang Z."/>
            <person name="Pippel M."/>
            <person name="Hughes G.M."/>
            <person name="Lavrichenko K."/>
            <person name="Devanna P."/>
            <person name="Winkler S."/>
            <person name="Jermiin L.S."/>
            <person name="Skirmuntt E.C."/>
            <person name="Katzourakis A."/>
            <person name="Burkitt-Gray L."/>
            <person name="Ray D.A."/>
            <person name="Sullivan K.A.M."/>
            <person name="Roscito J.G."/>
            <person name="Kirilenko B.M."/>
            <person name="Davalos L.M."/>
            <person name="Corthals A.P."/>
            <person name="Power M.L."/>
            <person name="Jones G."/>
            <person name="Ransome R.D."/>
            <person name="Dechmann D.K.N."/>
            <person name="Locatelli A.G."/>
            <person name="Puechmaille S.J."/>
            <person name="Fedrigo O."/>
            <person name="Jarvis E.D."/>
            <person name="Hiller M."/>
            <person name="Vernes S.C."/>
            <person name="Myers E.W."/>
            <person name="Teeling E.C."/>
        </authorList>
    </citation>
    <scope>NUCLEOTIDE SEQUENCE [LARGE SCALE GENOMIC DNA]</scope>
    <source>
        <strain evidence="2">MPipKuh1</strain>
        <tissue evidence="2">Flight muscle</tissue>
    </source>
</reference>
<feature type="compositionally biased region" description="Basic and acidic residues" evidence="1">
    <location>
        <begin position="157"/>
        <end position="170"/>
    </location>
</feature>
<sequence>MLVASVFSSIKRQRYSASSPGSVRARLGDTHTDTDKREEGAQLIRTGDQGGWGGVGCTDGGQSRNQTLGVRGRPVALPWLGALTGPPMGLGPLLAEGQQEALCMAAPGGSLRATPAVCALKCQLCRLWSGAAVLSCAQKTETRALLLSVRGRAAAGEKRDEKRFGRRADTTAEQSMLGRRQEAGCNTVRG</sequence>
<dbReference type="EMBL" id="JACAGB010000002">
    <property type="protein sequence ID" value="KAF6382698.1"/>
    <property type="molecule type" value="Genomic_DNA"/>
</dbReference>
<comment type="caution">
    <text evidence="2">The sequence shown here is derived from an EMBL/GenBank/DDBJ whole genome shotgun (WGS) entry which is preliminary data.</text>
</comment>
<proteinExistence type="predicted"/>
<feature type="region of interest" description="Disordered" evidence="1">
    <location>
        <begin position="18"/>
        <end position="38"/>
    </location>
</feature>
<evidence type="ECO:0000256" key="1">
    <source>
        <dbReference type="SAM" id="MobiDB-lite"/>
    </source>
</evidence>
<feature type="region of interest" description="Disordered" evidence="1">
    <location>
        <begin position="157"/>
        <end position="190"/>
    </location>
</feature>
<keyword evidence="3" id="KW-1185">Reference proteome</keyword>
<organism evidence="2 3">
    <name type="scientific">Pipistrellus kuhlii</name>
    <name type="common">Kuhl's pipistrelle</name>
    <dbReference type="NCBI Taxonomy" id="59472"/>
    <lineage>
        <taxon>Eukaryota</taxon>
        <taxon>Metazoa</taxon>
        <taxon>Chordata</taxon>
        <taxon>Craniata</taxon>
        <taxon>Vertebrata</taxon>
        <taxon>Euteleostomi</taxon>
        <taxon>Mammalia</taxon>
        <taxon>Eutheria</taxon>
        <taxon>Laurasiatheria</taxon>
        <taxon>Chiroptera</taxon>
        <taxon>Yangochiroptera</taxon>
        <taxon>Vespertilionidae</taxon>
        <taxon>Pipistrellus</taxon>
    </lineage>
</organism>
<accession>A0A7J8A8M4</accession>
<evidence type="ECO:0000313" key="2">
    <source>
        <dbReference type="EMBL" id="KAF6382698.1"/>
    </source>
</evidence>